<organism evidence="1">
    <name type="scientific">Arundo donax</name>
    <name type="common">Giant reed</name>
    <name type="synonym">Donax arundinaceus</name>
    <dbReference type="NCBI Taxonomy" id="35708"/>
    <lineage>
        <taxon>Eukaryota</taxon>
        <taxon>Viridiplantae</taxon>
        <taxon>Streptophyta</taxon>
        <taxon>Embryophyta</taxon>
        <taxon>Tracheophyta</taxon>
        <taxon>Spermatophyta</taxon>
        <taxon>Magnoliopsida</taxon>
        <taxon>Liliopsida</taxon>
        <taxon>Poales</taxon>
        <taxon>Poaceae</taxon>
        <taxon>PACMAD clade</taxon>
        <taxon>Arundinoideae</taxon>
        <taxon>Arundineae</taxon>
        <taxon>Arundo</taxon>
    </lineage>
</organism>
<reference evidence="1" key="2">
    <citation type="journal article" date="2015" name="Data Brief">
        <title>Shoot transcriptome of the giant reed, Arundo donax.</title>
        <authorList>
            <person name="Barrero R.A."/>
            <person name="Guerrero F.D."/>
            <person name="Moolhuijzen P."/>
            <person name="Goolsby J.A."/>
            <person name="Tidwell J."/>
            <person name="Bellgard S.E."/>
            <person name="Bellgard M.I."/>
        </authorList>
    </citation>
    <scope>NUCLEOTIDE SEQUENCE</scope>
    <source>
        <tissue evidence="1">Shoot tissue taken approximately 20 cm above the soil surface</tissue>
    </source>
</reference>
<evidence type="ECO:0000313" key="1">
    <source>
        <dbReference type="EMBL" id="JAD79274.1"/>
    </source>
</evidence>
<name>A0A0A9CSH1_ARUDO</name>
<accession>A0A0A9CSH1</accession>
<dbReference type="AlphaFoldDB" id="A0A0A9CSH1"/>
<sequence length="16" mass="1896">MVKELNIFSRALDSSW</sequence>
<dbReference type="EMBL" id="GBRH01218621">
    <property type="protein sequence ID" value="JAD79274.1"/>
    <property type="molecule type" value="Transcribed_RNA"/>
</dbReference>
<reference evidence="1" key="1">
    <citation type="submission" date="2014-09" db="EMBL/GenBank/DDBJ databases">
        <authorList>
            <person name="Magalhaes I.L.F."/>
            <person name="Oliveira U."/>
            <person name="Santos F.R."/>
            <person name="Vidigal T.H.D.A."/>
            <person name="Brescovit A.D."/>
            <person name="Santos A.J."/>
        </authorList>
    </citation>
    <scope>NUCLEOTIDE SEQUENCE</scope>
    <source>
        <tissue evidence="1">Shoot tissue taken approximately 20 cm above the soil surface</tissue>
    </source>
</reference>
<protein>
    <submittedName>
        <fullName evidence="1">Uncharacterized protein</fullName>
    </submittedName>
</protein>
<proteinExistence type="predicted"/>